<feature type="non-terminal residue" evidence="1">
    <location>
        <position position="1"/>
    </location>
</feature>
<proteinExistence type="predicted"/>
<keyword evidence="1" id="KW-0614">Plasmid</keyword>
<protein>
    <submittedName>
        <fullName evidence="1">Uncharacterized protein</fullName>
    </submittedName>
</protein>
<geneLocation type="plasmid" evidence="1">
    <name>unnamed</name>
</geneLocation>
<sequence length="61" mass="7220">KNLFLLEYCFVFLDYYCLKDFPSFSSLYLYKNKYIAKTIFANFFTKIITRKKGAGLATFSC</sequence>
<dbReference type="EMBL" id="JNBW01000666">
    <property type="protein sequence ID" value="OJH14251.1"/>
    <property type="molecule type" value="Genomic_DNA"/>
</dbReference>
<accession>A0A1L8Z917</accession>
<evidence type="ECO:0000313" key="1">
    <source>
        <dbReference type="EMBL" id="OJH14251.1"/>
    </source>
</evidence>
<comment type="caution">
    <text evidence="1">The sequence shown here is derived from an EMBL/GenBank/DDBJ whole genome shotgun (WGS) entry which is preliminary data.</text>
</comment>
<dbReference type="AlphaFoldDB" id="A0A1L8Z917"/>
<organism evidence="1">
    <name type="scientific">Borrelia bissettiae</name>
    <name type="common">Borreliella bissettiae</name>
    <dbReference type="NCBI Taxonomy" id="64897"/>
    <lineage>
        <taxon>Bacteria</taxon>
        <taxon>Pseudomonadati</taxon>
        <taxon>Spirochaetota</taxon>
        <taxon>Spirochaetia</taxon>
        <taxon>Spirochaetales</taxon>
        <taxon>Borreliaceae</taxon>
        <taxon>Borreliella</taxon>
    </lineage>
</organism>
<reference evidence="1" key="1">
    <citation type="journal article" date="2015" name="Microbiology">
        <title>Similarities in murine infection and immune response to Borrelia bissettii and Borrelia burgdorferi sensu stricto.</title>
        <authorList>
            <person name="Leydet B.F.Jr."/>
            <person name="Liang F.T."/>
        </authorList>
    </citation>
    <scope>NUCLEOTIDE SEQUENCE [LARGE SCALE GENOMIC DNA]</scope>
    <source>
        <strain evidence="1">CO275</strain>
        <plasmid evidence="1">unnamed</plasmid>
    </source>
</reference>
<name>A0A1L8Z917_BORBI</name>
<gene>
    <name evidence="1" type="ORF">ER70_09855</name>
</gene>
<reference evidence="1" key="2">
    <citation type="submission" date="2015-07" db="EMBL/GenBank/DDBJ databases">
        <authorList>
            <person name="Noorani M."/>
        </authorList>
    </citation>
    <scope>NUCLEOTIDE SEQUENCE</scope>
    <source>
        <strain evidence="1">CO275</strain>
        <plasmid evidence="1">unnamed</plasmid>
    </source>
</reference>